<evidence type="ECO:0000313" key="2">
    <source>
        <dbReference type="Proteomes" id="UP000075243"/>
    </source>
</evidence>
<dbReference type="SUPFAM" id="SSF56672">
    <property type="entry name" value="DNA/RNA polymerases"/>
    <property type="match status" value="1"/>
</dbReference>
<dbReference type="Gramene" id="C.cajan_30536.t">
    <property type="protein sequence ID" value="C.cajan_30536.t"/>
    <property type="gene ID" value="C.cajan_30536"/>
</dbReference>
<gene>
    <name evidence="1" type="ORF">KK1_029564</name>
</gene>
<dbReference type="STRING" id="3821.A0A151S1T1"/>
<dbReference type="OMA" id="NSCEMAN"/>
<keyword evidence="2" id="KW-1185">Reference proteome</keyword>
<dbReference type="InterPro" id="IPR043502">
    <property type="entry name" value="DNA/RNA_pol_sf"/>
</dbReference>
<accession>A0A151S1T1</accession>
<name>A0A151S1T1_CAJCA</name>
<sequence length="241" mass="27722">MLIQEETFWKQRSKIFWLKNGDNNTKFFHAMASARRKHNIIQNLARLDGTMSFDKASFSNIAKDYFRDLYKEQLGTYTIVINTIPACISQTENDRLLQPFSITEFRSTLFSMHADKSPGLDGLNPSFFKRFWDLLGPEIFHAGVQWLEQGSFPSQLNNTNIVLIPKTENPTSMKDLRSISLCNVIYKIISKVFANLLKPILPTCISLEKYAFIEHRALRQGDPLSPYLFILCTEGLTSLLK</sequence>
<dbReference type="PANTHER" id="PTHR46890">
    <property type="entry name" value="NON-LTR RETROLELEMENT REVERSE TRANSCRIPTASE-LIKE PROTEIN-RELATED"/>
    <property type="match status" value="1"/>
</dbReference>
<dbReference type="Proteomes" id="UP000075243">
    <property type="component" value="Unassembled WGS sequence"/>
</dbReference>
<reference evidence="1" key="1">
    <citation type="journal article" date="2012" name="Nat. Biotechnol.">
        <title>Draft genome sequence of pigeonpea (Cajanus cajan), an orphan legume crop of resource-poor farmers.</title>
        <authorList>
            <person name="Varshney R.K."/>
            <person name="Chen W."/>
            <person name="Li Y."/>
            <person name="Bharti A.K."/>
            <person name="Saxena R.K."/>
            <person name="Schlueter J.A."/>
            <person name="Donoghue M.T."/>
            <person name="Azam S."/>
            <person name="Fan G."/>
            <person name="Whaley A.M."/>
            <person name="Farmer A.D."/>
            <person name="Sheridan J."/>
            <person name="Iwata A."/>
            <person name="Tuteja R."/>
            <person name="Penmetsa R.V."/>
            <person name="Wu W."/>
            <person name="Upadhyaya H.D."/>
            <person name="Yang S.P."/>
            <person name="Shah T."/>
            <person name="Saxena K.B."/>
            <person name="Michael T."/>
            <person name="McCombie W.R."/>
            <person name="Yang B."/>
            <person name="Zhang G."/>
            <person name="Yang H."/>
            <person name="Wang J."/>
            <person name="Spillane C."/>
            <person name="Cook D.R."/>
            <person name="May G.D."/>
            <person name="Xu X."/>
            <person name="Jackson S.A."/>
        </authorList>
    </citation>
    <scope>NUCLEOTIDE SEQUENCE [LARGE SCALE GENOMIC DNA]</scope>
</reference>
<dbReference type="EMBL" id="KQ483492">
    <property type="protein sequence ID" value="KYP48762.1"/>
    <property type="molecule type" value="Genomic_DNA"/>
</dbReference>
<organism evidence="1 2">
    <name type="scientific">Cajanus cajan</name>
    <name type="common">Pigeon pea</name>
    <name type="synonym">Cajanus indicus</name>
    <dbReference type="NCBI Taxonomy" id="3821"/>
    <lineage>
        <taxon>Eukaryota</taxon>
        <taxon>Viridiplantae</taxon>
        <taxon>Streptophyta</taxon>
        <taxon>Embryophyta</taxon>
        <taxon>Tracheophyta</taxon>
        <taxon>Spermatophyta</taxon>
        <taxon>Magnoliopsida</taxon>
        <taxon>eudicotyledons</taxon>
        <taxon>Gunneridae</taxon>
        <taxon>Pentapetalae</taxon>
        <taxon>rosids</taxon>
        <taxon>fabids</taxon>
        <taxon>Fabales</taxon>
        <taxon>Fabaceae</taxon>
        <taxon>Papilionoideae</taxon>
        <taxon>50 kb inversion clade</taxon>
        <taxon>NPAAA clade</taxon>
        <taxon>indigoferoid/millettioid clade</taxon>
        <taxon>Phaseoleae</taxon>
        <taxon>Cajanus</taxon>
    </lineage>
</organism>
<dbReference type="AlphaFoldDB" id="A0A151S1T1"/>
<dbReference type="PANTHER" id="PTHR46890:SF48">
    <property type="entry name" value="RNA-DIRECTED DNA POLYMERASE"/>
    <property type="match status" value="1"/>
</dbReference>
<evidence type="ECO:0000313" key="1">
    <source>
        <dbReference type="EMBL" id="KYP48762.1"/>
    </source>
</evidence>
<proteinExistence type="predicted"/>
<protein>
    <submittedName>
        <fullName evidence="1">Transposon TX1 uncharacterized</fullName>
    </submittedName>
</protein>
<dbReference type="InterPro" id="IPR052343">
    <property type="entry name" value="Retrotransposon-Effector_Assoc"/>
</dbReference>